<dbReference type="Gene3D" id="3.30.465.10">
    <property type="match status" value="1"/>
</dbReference>
<dbReference type="Pfam" id="PF00941">
    <property type="entry name" value="FAD_binding_5"/>
    <property type="match status" value="1"/>
</dbReference>
<dbReference type="GO" id="GO:0071949">
    <property type="term" value="F:FAD binding"/>
    <property type="evidence" value="ECO:0007669"/>
    <property type="project" value="InterPro"/>
</dbReference>
<reference evidence="2" key="1">
    <citation type="submission" date="2018-05" db="EMBL/GenBank/DDBJ databases">
        <authorList>
            <person name="Lanie J.A."/>
            <person name="Ng W.-L."/>
            <person name="Kazmierczak K.M."/>
            <person name="Andrzejewski T.M."/>
            <person name="Davidsen T.M."/>
            <person name="Wayne K.J."/>
            <person name="Tettelin H."/>
            <person name="Glass J.I."/>
            <person name="Rusch D."/>
            <person name="Podicherti R."/>
            <person name="Tsui H.-C.T."/>
            <person name="Winkler M.E."/>
        </authorList>
    </citation>
    <scope>NUCLEOTIDE SEQUENCE</scope>
</reference>
<dbReference type="InterPro" id="IPR036318">
    <property type="entry name" value="FAD-bd_PCMH-like_sf"/>
</dbReference>
<protein>
    <recommendedName>
        <fullName evidence="1">FAD-binding PCMH-type domain-containing protein</fullName>
    </recommendedName>
</protein>
<dbReference type="InterPro" id="IPR016169">
    <property type="entry name" value="FAD-bd_PCMH_sub2"/>
</dbReference>
<dbReference type="PROSITE" id="PS51387">
    <property type="entry name" value="FAD_PCMH"/>
    <property type="match status" value="1"/>
</dbReference>
<dbReference type="EMBL" id="UINC01078489">
    <property type="protein sequence ID" value="SVC19615.1"/>
    <property type="molecule type" value="Genomic_DNA"/>
</dbReference>
<dbReference type="PANTHER" id="PTHR42659:SF9">
    <property type="entry name" value="XANTHINE DEHYDROGENASE FAD-BINDING SUBUNIT XDHB-RELATED"/>
    <property type="match status" value="1"/>
</dbReference>
<dbReference type="GO" id="GO:0016491">
    <property type="term" value="F:oxidoreductase activity"/>
    <property type="evidence" value="ECO:0007669"/>
    <property type="project" value="InterPro"/>
</dbReference>
<dbReference type="PANTHER" id="PTHR42659">
    <property type="entry name" value="XANTHINE DEHYDROGENASE SUBUNIT C-RELATED"/>
    <property type="match status" value="1"/>
</dbReference>
<feature type="non-terminal residue" evidence="2">
    <location>
        <position position="209"/>
    </location>
</feature>
<accession>A0A382K7F3</accession>
<dbReference type="AlphaFoldDB" id="A0A382K7F3"/>
<organism evidence="2">
    <name type="scientific">marine metagenome</name>
    <dbReference type="NCBI Taxonomy" id="408172"/>
    <lineage>
        <taxon>unclassified sequences</taxon>
        <taxon>metagenomes</taxon>
        <taxon>ecological metagenomes</taxon>
    </lineage>
</organism>
<dbReference type="Gene3D" id="3.30.43.10">
    <property type="entry name" value="Uridine Diphospho-n-acetylenolpyruvylglucosamine Reductase, domain 2"/>
    <property type="match status" value="1"/>
</dbReference>
<dbReference type="SUPFAM" id="SSF56176">
    <property type="entry name" value="FAD-binding/transporter-associated domain-like"/>
    <property type="match status" value="1"/>
</dbReference>
<proteinExistence type="predicted"/>
<name>A0A382K7F3_9ZZZZ</name>
<gene>
    <name evidence="2" type="ORF">METZ01_LOCUS272469</name>
</gene>
<feature type="domain" description="FAD-binding PCMH-type" evidence="1">
    <location>
        <begin position="1"/>
        <end position="176"/>
    </location>
</feature>
<dbReference type="InterPro" id="IPR016166">
    <property type="entry name" value="FAD-bd_PCMH"/>
</dbReference>
<sequence length="209" mass="21547">MEWIDFATPKTISEAVELLASKGDRARLMAGGTDLIVQLRGGRRSLDLVVDGKQIPELNEMSYSAQNGLVLGAAVPCYKLYADATISAAYPGLMDSATLIGGIQIQGRATVGGNICNAAPSGDSIPAVIVLGGVCHIAGPNGTREVATEDFCTGPGRNVLETGEILVSVHIPAPQAHSGASYLRFIPRNEMDIAVAGVGSSVVLDASGQ</sequence>
<dbReference type="InterPro" id="IPR002346">
    <property type="entry name" value="Mopterin_DH_FAD-bd"/>
</dbReference>
<dbReference type="InterPro" id="IPR051312">
    <property type="entry name" value="Diverse_Substr_Oxidored"/>
</dbReference>
<evidence type="ECO:0000313" key="2">
    <source>
        <dbReference type="EMBL" id="SVC19615.1"/>
    </source>
</evidence>
<dbReference type="InterPro" id="IPR016167">
    <property type="entry name" value="FAD-bd_PCMH_sub1"/>
</dbReference>
<evidence type="ECO:0000259" key="1">
    <source>
        <dbReference type="PROSITE" id="PS51387"/>
    </source>
</evidence>